<feature type="transmembrane region" description="Helical" evidence="7">
    <location>
        <begin position="211"/>
        <end position="230"/>
    </location>
</feature>
<dbReference type="Proteomes" id="UP000727993">
    <property type="component" value="Unassembled WGS sequence"/>
</dbReference>
<comment type="subcellular location">
    <subcellularLocation>
        <location evidence="1">Cell membrane</location>
        <topology evidence="1">Multi-pass membrane protein</topology>
    </subcellularLocation>
</comment>
<dbReference type="EMBL" id="JADJZA010000006">
    <property type="protein sequence ID" value="MBK9296814.1"/>
    <property type="molecule type" value="Genomic_DNA"/>
</dbReference>
<evidence type="ECO:0000256" key="6">
    <source>
        <dbReference type="SAM" id="MobiDB-lite"/>
    </source>
</evidence>
<proteinExistence type="predicted"/>
<feature type="domain" description="Type II secretion system protein GspF" evidence="8">
    <location>
        <begin position="74"/>
        <end position="195"/>
    </location>
</feature>
<dbReference type="Gene3D" id="1.20.81.30">
    <property type="entry name" value="Type II secretion system (T2SS), domain F"/>
    <property type="match status" value="1"/>
</dbReference>
<dbReference type="InterPro" id="IPR018076">
    <property type="entry name" value="T2SS_GspF_dom"/>
</dbReference>
<dbReference type="AlphaFoldDB" id="A0A936NBW0"/>
<evidence type="ECO:0000256" key="4">
    <source>
        <dbReference type="ARBA" id="ARBA00022989"/>
    </source>
</evidence>
<keyword evidence="2" id="KW-1003">Cell membrane</keyword>
<protein>
    <submittedName>
        <fullName evidence="9">Type II secretion system F family protein</fullName>
    </submittedName>
</protein>
<organism evidence="9 10">
    <name type="scientific">Candidatus Neomicrothrix subdominans</name>
    <dbReference type="NCBI Taxonomy" id="2954438"/>
    <lineage>
        <taxon>Bacteria</taxon>
        <taxon>Bacillati</taxon>
        <taxon>Actinomycetota</taxon>
        <taxon>Acidimicrobiia</taxon>
        <taxon>Acidimicrobiales</taxon>
        <taxon>Microthrixaceae</taxon>
        <taxon>Candidatus Neomicrothrix</taxon>
    </lineage>
</organism>
<name>A0A936NBW0_9ACTN</name>
<feature type="region of interest" description="Disordered" evidence="6">
    <location>
        <begin position="29"/>
        <end position="67"/>
    </location>
</feature>
<evidence type="ECO:0000256" key="7">
    <source>
        <dbReference type="SAM" id="Phobius"/>
    </source>
</evidence>
<dbReference type="InterPro" id="IPR042094">
    <property type="entry name" value="T2SS_GspF_sf"/>
</dbReference>
<gene>
    <name evidence="9" type="ORF">IPN02_08220</name>
</gene>
<evidence type="ECO:0000259" key="8">
    <source>
        <dbReference type="Pfam" id="PF00482"/>
    </source>
</evidence>
<keyword evidence="5 7" id="KW-0472">Membrane</keyword>
<feature type="transmembrane region" description="Helical" evidence="7">
    <location>
        <begin position="180"/>
        <end position="199"/>
    </location>
</feature>
<evidence type="ECO:0000256" key="1">
    <source>
        <dbReference type="ARBA" id="ARBA00004651"/>
    </source>
</evidence>
<feature type="transmembrane region" description="Helical" evidence="7">
    <location>
        <begin position="6"/>
        <end position="26"/>
    </location>
</feature>
<dbReference type="PANTHER" id="PTHR35007">
    <property type="entry name" value="INTEGRAL MEMBRANE PROTEIN-RELATED"/>
    <property type="match status" value="1"/>
</dbReference>
<dbReference type="Pfam" id="PF00482">
    <property type="entry name" value="T2SSF"/>
    <property type="match status" value="1"/>
</dbReference>
<evidence type="ECO:0000313" key="10">
    <source>
        <dbReference type="Proteomes" id="UP000727993"/>
    </source>
</evidence>
<dbReference type="GO" id="GO:0005886">
    <property type="term" value="C:plasma membrane"/>
    <property type="evidence" value="ECO:0007669"/>
    <property type="project" value="UniProtKB-SubCell"/>
</dbReference>
<comment type="caution">
    <text evidence="9">The sequence shown here is derived from an EMBL/GenBank/DDBJ whole genome shotgun (WGS) entry which is preliminary data.</text>
</comment>
<evidence type="ECO:0000256" key="2">
    <source>
        <dbReference type="ARBA" id="ARBA00022475"/>
    </source>
</evidence>
<reference evidence="9 10" key="1">
    <citation type="submission" date="2020-10" db="EMBL/GenBank/DDBJ databases">
        <title>Connecting structure to function with the recovery of over 1000 high-quality activated sludge metagenome-assembled genomes encoding full-length rRNA genes using long-read sequencing.</title>
        <authorList>
            <person name="Singleton C.M."/>
            <person name="Petriglieri F."/>
            <person name="Kristensen J.M."/>
            <person name="Kirkegaard R.H."/>
            <person name="Michaelsen T.Y."/>
            <person name="Andersen M.H."/>
            <person name="Karst S.M."/>
            <person name="Dueholm M.S."/>
            <person name="Nielsen P.H."/>
            <person name="Albertsen M."/>
        </authorList>
    </citation>
    <scope>NUCLEOTIDE SEQUENCE [LARGE SCALE GENOMIC DNA]</scope>
    <source>
        <strain evidence="9">Lyne_18-Q3-R50-59_MAXAC.006</strain>
    </source>
</reference>
<evidence type="ECO:0000256" key="5">
    <source>
        <dbReference type="ARBA" id="ARBA00023136"/>
    </source>
</evidence>
<keyword evidence="3 7" id="KW-0812">Transmembrane</keyword>
<evidence type="ECO:0000256" key="3">
    <source>
        <dbReference type="ARBA" id="ARBA00022692"/>
    </source>
</evidence>
<keyword evidence="4 7" id="KW-1133">Transmembrane helix</keyword>
<accession>A0A936NBW0</accession>
<sequence>MSGGLGPWAMAVLVAGAAVTAVVLATGHPSRRARTRPGETDRAGGGQRRGRWRTDAGAGARRVDDEQGAVGELAERLAAQLRSGASLPESLVGATTTAEPLGADLAAMGTLLRRGEPVDDALRAFGVGGSAERALLVAALRMAARHGGRTADALDGVAGTVRDRTAVSAELAAQTSQARYSAWVLAALPPLFLALGSMVDPRLLGALASPGGVMALLGALAFELAGAAWIRRILSSGSRSIGHR</sequence>
<evidence type="ECO:0000313" key="9">
    <source>
        <dbReference type="EMBL" id="MBK9296814.1"/>
    </source>
</evidence>
<dbReference type="PANTHER" id="PTHR35007:SF4">
    <property type="entry name" value="CONSERVED TRANSMEMBRANE PROTEIN-RELATED"/>
    <property type="match status" value="1"/>
</dbReference>